<accession>A0AAU9SMT3</accession>
<organism evidence="9 10">
    <name type="scientific">Thlaspi arvense</name>
    <name type="common">Field penny-cress</name>
    <dbReference type="NCBI Taxonomy" id="13288"/>
    <lineage>
        <taxon>Eukaryota</taxon>
        <taxon>Viridiplantae</taxon>
        <taxon>Streptophyta</taxon>
        <taxon>Embryophyta</taxon>
        <taxon>Tracheophyta</taxon>
        <taxon>Spermatophyta</taxon>
        <taxon>Magnoliopsida</taxon>
        <taxon>eudicotyledons</taxon>
        <taxon>Gunneridae</taxon>
        <taxon>Pentapetalae</taxon>
        <taxon>rosids</taxon>
        <taxon>malvids</taxon>
        <taxon>Brassicales</taxon>
        <taxon>Brassicaceae</taxon>
        <taxon>Thlaspideae</taxon>
        <taxon>Thlaspi</taxon>
    </lineage>
</organism>
<proteinExistence type="predicted"/>
<protein>
    <recommendedName>
        <fullName evidence="6">Transcription repressor</fullName>
    </recommendedName>
    <alternativeName>
        <fullName evidence="6">Ovate family protein</fullName>
    </alternativeName>
</protein>
<feature type="region of interest" description="Disordered" evidence="7">
    <location>
        <begin position="1"/>
        <end position="36"/>
    </location>
</feature>
<dbReference type="GO" id="GO:0005634">
    <property type="term" value="C:nucleus"/>
    <property type="evidence" value="ECO:0007669"/>
    <property type="project" value="UniProtKB-SubCell"/>
</dbReference>
<dbReference type="Proteomes" id="UP000836841">
    <property type="component" value="Unassembled WGS sequence"/>
</dbReference>
<dbReference type="InterPro" id="IPR038933">
    <property type="entry name" value="Ovate"/>
</dbReference>
<keyword evidence="2 6" id="KW-0678">Repressor</keyword>
<gene>
    <name evidence="9" type="ORF">TAV2_LOCUS18395</name>
</gene>
<evidence type="ECO:0000256" key="7">
    <source>
        <dbReference type="SAM" id="MobiDB-lite"/>
    </source>
</evidence>
<evidence type="ECO:0000256" key="5">
    <source>
        <dbReference type="ARBA" id="ARBA00023242"/>
    </source>
</evidence>
<feature type="region of interest" description="Disordered" evidence="7">
    <location>
        <begin position="79"/>
        <end position="113"/>
    </location>
</feature>
<feature type="compositionally biased region" description="Acidic residues" evidence="7">
    <location>
        <begin position="127"/>
        <end position="137"/>
    </location>
</feature>
<dbReference type="Pfam" id="PF04844">
    <property type="entry name" value="Ovate"/>
    <property type="match status" value="1"/>
</dbReference>
<feature type="compositionally biased region" description="Low complexity" evidence="7">
    <location>
        <begin position="148"/>
        <end position="158"/>
    </location>
</feature>
<keyword evidence="5 6" id="KW-0539">Nucleus</keyword>
<dbReference type="PROSITE" id="PS51754">
    <property type="entry name" value="OVATE"/>
    <property type="match status" value="1"/>
</dbReference>
<evidence type="ECO:0000256" key="1">
    <source>
        <dbReference type="ARBA" id="ARBA00004123"/>
    </source>
</evidence>
<keyword evidence="3 6" id="KW-0805">Transcription regulation</keyword>
<evidence type="ECO:0000256" key="3">
    <source>
        <dbReference type="ARBA" id="ARBA00023015"/>
    </source>
</evidence>
<sequence>MFRSSFGSCKPRNLSDVVEPPHNRSRRHHHRHHQLIDLFSPRPYPFPSICKSKYLEPHPFTTHKPSNPCSLLSPVCPPGSPISPLNPQTSESNSRDIKQGKKGKKKKKKPTQFMTKDSFDSYYDGVSSEDDDDEETVSETTLFSSKSLSSVSSESSSKASHHHSRRGKMPHLQGKLKDSFAVVKRSSDPYNDFRTSMLEMIVQKQILSACELEQLCRRFWLSTLIIITGLLLKCLQRFGRLCSLTAPERENSVFFPLSSSLINF</sequence>
<dbReference type="AlphaFoldDB" id="A0AAU9SMT3"/>
<dbReference type="GO" id="GO:0045892">
    <property type="term" value="P:negative regulation of DNA-templated transcription"/>
    <property type="evidence" value="ECO:0007669"/>
    <property type="project" value="UniProtKB-UniRule"/>
</dbReference>
<reference evidence="9 10" key="1">
    <citation type="submission" date="2022-03" db="EMBL/GenBank/DDBJ databases">
        <authorList>
            <person name="Nunn A."/>
            <person name="Chopra R."/>
            <person name="Nunn A."/>
            <person name="Contreras Garrido A."/>
        </authorList>
    </citation>
    <scope>NUCLEOTIDE SEQUENCE [LARGE SCALE GENOMIC DNA]</scope>
</reference>
<feature type="compositionally biased region" description="Basic residues" evidence="7">
    <location>
        <begin position="100"/>
        <end position="110"/>
    </location>
</feature>
<feature type="region of interest" description="Disordered" evidence="7">
    <location>
        <begin position="148"/>
        <end position="173"/>
    </location>
</feature>
<comment type="subcellular location">
    <subcellularLocation>
        <location evidence="1 6">Nucleus</location>
    </subcellularLocation>
</comment>
<dbReference type="PANTHER" id="PTHR33057:SF224">
    <property type="entry name" value="TRANSCRIPTION REPRESSOR"/>
    <property type="match status" value="1"/>
</dbReference>
<feature type="domain" description="OVATE" evidence="8">
    <location>
        <begin position="182"/>
        <end position="241"/>
    </location>
</feature>
<keyword evidence="4 6" id="KW-0804">Transcription</keyword>
<feature type="compositionally biased region" description="Polar residues" evidence="7">
    <location>
        <begin position="83"/>
        <end position="92"/>
    </location>
</feature>
<comment type="function">
    <text evidence="6">Transcriptional repressor that regulates multiple aspects of plant growth and development.</text>
</comment>
<name>A0AAU9SMT3_THLAR</name>
<dbReference type="EMBL" id="CAJVSB020000854">
    <property type="protein sequence ID" value="CAH2068827.1"/>
    <property type="molecule type" value="Genomic_DNA"/>
</dbReference>
<comment type="caution">
    <text evidence="9">The sequence shown here is derived from an EMBL/GenBank/DDBJ whole genome shotgun (WGS) entry which is preliminary data.</text>
</comment>
<evidence type="ECO:0000256" key="4">
    <source>
        <dbReference type="ARBA" id="ARBA00023163"/>
    </source>
</evidence>
<evidence type="ECO:0000256" key="2">
    <source>
        <dbReference type="ARBA" id="ARBA00022491"/>
    </source>
</evidence>
<feature type="compositionally biased region" description="Basic residues" evidence="7">
    <location>
        <begin position="23"/>
        <end position="33"/>
    </location>
</feature>
<evidence type="ECO:0000259" key="8">
    <source>
        <dbReference type="PROSITE" id="PS51754"/>
    </source>
</evidence>
<evidence type="ECO:0000313" key="10">
    <source>
        <dbReference type="Proteomes" id="UP000836841"/>
    </source>
</evidence>
<evidence type="ECO:0000313" key="9">
    <source>
        <dbReference type="EMBL" id="CAH2068827.1"/>
    </source>
</evidence>
<evidence type="ECO:0000256" key="6">
    <source>
        <dbReference type="RuleBase" id="RU367028"/>
    </source>
</evidence>
<dbReference type="PANTHER" id="PTHR33057">
    <property type="entry name" value="TRANSCRIPTION REPRESSOR OFP7-RELATED"/>
    <property type="match status" value="1"/>
</dbReference>
<dbReference type="InterPro" id="IPR006458">
    <property type="entry name" value="Ovate_C"/>
</dbReference>
<feature type="compositionally biased region" description="Basic residues" evidence="7">
    <location>
        <begin position="159"/>
        <end position="169"/>
    </location>
</feature>
<keyword evidence="10" id="KW-1185">Reference proteome</keyword>
<feature type="region of interest" description="Disordered" evidence="7">
    <location>
        <begin position="124"/>
        <end position="143"/>
    </location>
</feature>